<accession>A0AAW1ARG2</accession>
<dbReference type="PANTHER" id="PTHR14586">
    <property type="entry name" value="THIAMINE-TRIPHOSPHATASE"/>
    <property type="match status" value="1"/>
</dbReference>
<protein>
    <submittedName>
        <fullName evidence="2">Uncharacterized protein</fullName>
    </submittedName>
</protein>
<evidence type="ECO:0000313" key="2">
    <source>
        <dbReference type="EMBL" id="KAK9392339.1"/>
    </source>
</evidence>
<keyword evidence="3" id="KW-1185">Reference proteome</keyword>
<sequence length="241" mass="27347">MEARQESLQVPKVQLKQKFWVTEGSIAKLLMVGAKIVEAVTQTDRYYDTALDDLAMAGLWLSQRDQEWFLIVESQKEEPQGKLEEQSQGNVTNPESLCQKMSLVQLDPPHVCRKSSKPNPEELESLPNHQGQQLDGKTADSESDGPNVSSTFTELVGKNEVMAYLEAHLRLDLQTEERQEATMEIFLQKAGIEHYASNHLINQTTYLLSDRYTIIVQREESGLRESVTVSLEADLRRLGRD</sequence>
<dbReference type="InterPro" id="IPR039582">
    <property type="entry name" value="THTPA"/>
</dbReference>
<dbReference type="PANTHER" id="PTHR14586:SF1">
    <property type="entry name" value="THIAMINE-TRIPHOSPHATASE"/>
    <property type="match status" value="1"/>
</dbReference>
<dbReference type="GO" id="GO:0000287">
    <property type="term" value="F:magnesium ion binding"/>
    <property type="evidence" value="ECO:0007669"/>
    <property type="project" value="TreeGrafter"/>
</dbReference>
<reference evidence="2 3" key="1">
    <citation type="journal article" date="2024" name="Proc. Natl. Acad. Sci. U.S.A.">
        <title>The genetic regulatory architecture and epigenomic basis for age-related changes in rattlesnake venom.</title>
        <authorList>
            <person name="Hogan M.P."/>
            <person name="Holding M.L."/>
            <person name="Nystrom G.S."/>
            <person name="Colston T.J."/>
            <person name="Bartlett D.A."/>
            <person name="Mason A.J."/>
            <person name="Ellsworth S.A."/>
            <person name="Rautsaw R.M."/>
            <person name="Lawrence K.C."/>
            <person name="Strickland J.L."/>
            <person name="He B."/>
            <person name="Fraser P."/>
            <person name="Margres M.J."/>
            <person name="Gilbert D.M."/>
            <person name="Gibbs H.L."/>
            <person name="Parkinson C.L."/>
            <person name="Rokyta D.R."/>
        </authorList>
    </citation>
    <scope>NUCLEOTIDE SEQUENCE [LARGE SCALE GENOMIC DNA]</scope>
    <source>
        <strain evidence="2">DRR0105</strain>
    </source>
</reference>
<dbReference type="Gene3D" id="2.40.320.10">
    <property type="entry name" value="Hypothetical Protein Pfu-838710-001"/>
    <property type="match status" value="1"/>
</dbReference>
<feature type="region of interest" description="Disordered" evidence="1">
    <location>
        <begin position="109"/>
        <end position="151"/>
    </location>
</feature>
<gene>
    <name evidence="2" type="ORF">NXF25_017183</name>
</gene>
<dbReference type="InterPro" id="IPR033469">
    <property type="entry name" value="CYTH-like_dom_sf"/>
</dbReference>
<dbReference type="SUPFAM" id="SSF55154">
    <property type="entry name" value="CYTH-like phosphatases"/>
    <property type="match status" value="1"/>
</dbReference>
<dbReference type="GO" id="GO:0042357">
    <property type="term" value="P:thiamine diphosphate metabolic process"/>
    <property type="evidence" value="ECO:0007669"/>
    <property type="project" value="TreeGrafter"/>
</dbReference>
<name>A0AAW1ARG2_CROAD</name>
<dbReference type="Proteomes" id="UP001474421">
    <property type="component" value="Unassembled WGS sequence"/>
</dbReference>
<dbReference type="GO" id="GO:0050333">
    <property type="term" value="F:thiamine triphosphate phosphatase activity"/>
    <property type="evidence" value="ECO:0007669"/>
    <property type="project" value="InterPro"/>
</dbReference>
<evidence type="ECO:0000256" key="1">
    <source>
        <dbReference type="SAM" id="MobiDB-lite"/>
    </source>
</evidence>
<dbReference type="EMBL" id="JAOTOJ010000016">
    <property type="protein sequence ID" value="KAK9392339.1"/>
    <property type="molecule type" value="Genomic_DNA"/>
</dbReference>
<proteinExistence type="predicted"/>
<evidence type="ECO:0000313" key="3">
    <source>
        <dbReference type="Proteomes" id="UP001474421"/>
    </source>
</evidence>
<organism evidence="2 3">
    <name type="scientific">Crotalus adamanteus</name>
    <name type="common">Eastern diamondback rattlesnake</name>
    <dbReference type="NCBI Taxonomy" id="8729"/>
    <lineage>
        <taxon>Eukaryota</taxon>
        <taxon>Metazoa</taxon>
        <taxon>Chordata</taxon>
        <taxon>Craniata</taxon>
        <taxon>Vertebrata</taxon>
        <taxon>Euteleostomi</taxon>
        <taxon>Lepidosauria</taxon>
        <taxon>Squamata</taxon>
        <taxon>Bifurcata</taxon>
        <taxon>Unidentata</taxon>
        <taxon>Episquamata</taxon>
        <taxon>Toxicofera</taxon>
        <taxon>Serpentes</taxon>
        <taxon>Colubroidea</taxon>
        <taxon>Viperidae</taxon>
        <taxon>Crotalinae</taxon>
        <taxon>Crotalus</taxon>
    </lineage>
</organism>
<comment type="caution">
    <text evidence="2">The sequence shown here is derived from an EMBL/GenBank/DDBJ whole genome shotgun (WGS) entry which is preliminary data.</text>
</comment>
<dbReference type="AlphaFoldDB" id="A0AAW1ARG2"/>